<reference evidence="2 3" key="1">
    <citation type="submission" date="2018-10" db="EMBL/GenBank/DDBJ databases">
        <title>Genomic Encyclopedia of Archaeal and Bacterial Type Strains, Phase II (KMG-II): from individual species to whole genera.</title>
        <authorList>
            <person name="Goeker M."/>
        </authorList>
    </citation>
    <scope>NUCLEOTIDE SEQUENCE [LARGE SCALE GENOMIC DNA]</scope>
    <source>
        <strain evidence="2 3">DSM 29317</strain>
    </source>
</reference>
<dbReference type="Proteomes" id="UP000271700">
    <property type="component" value="Unassembled WGS sequence"/>
</dbReference>
<feature type="transmembrane region" description="Helical" evidence="1">
    <location>
        <begin position="286"/>
        <end position="308"/>
    </location>
</feature>
<evidence type="ECO:0000256" key="1">
    <source>
        <dbReference type="SAM" id="Phobius"/>
    </source>
</evidence>
<feature type="transmembrane region" description="Helical" evidence="1">
    <location>
        <begin position="255"/>
        <end position="274"/>
    </location>
</feature>
<keyword evidence="3" id="KW-1185">Reference proteome</keyword>
<comment type="caution">
    <text evidence="2">The sequence shown here is derived from an EMBL/GenBank/DDBJ whole genome shotgun (WGS) entry which is preliminary data.</text>
</comment>
<protein>
    <recommendedName>
        <fullName evidence="4">Dolichyl-phosphate-mannose-protein mannosyltransferase</fullName>
    </recommendedName>
</protein>
<accession>A0A497ZWE7</accession>
<evidence type="ECO:0000313" key="3">
    <source>
        <dbReference type="Proteomes" id="UP000271700"/>
    </source>
</evidence>
<name>A0A497ZWE7_9RHOB</name>
<proteinExistence type="predicted"/>
<feature type="transmembrane region" description="Helical" evidence="1">
    <location>
        <begin position="163"/>
        <end position="190"/>
    </location>
</feature>
<keyword evidence="1" id="KW-1133">Transmembrane helix</keyword>
<feature type="transmembrane region" description="Helical" evidence="1">
    <location>
        <begin position="109"/>
        <end position="127"/>
    </location>
</feature>
<feature type="transmembrane region" description="Helical" evidence="1">
    <location>
        <begin position="342"/>
        <end position="362"/>
    </location>
</feature>
<dbReference type="OrthoDB" id="7876929at2"/>
<organism evidence="2 3">
    <name type="scientific">Ruegeria conchae</name>
    <dbReference type="NCBI Taxonomy" id="981384"/>
    <lineage>
        <taxon>Bacteria</taxon>
        <taxon>Pseudomonadati</taxon>
        <taxon>Pseudomonadota</taxon>
        <taxon>Alphaproteobacteria</taxon>
        <taxon>Rhodobacterales</taxon>
        <taxon>Roseobacteraceae</taxon>
        <taxon>Ruegeria</taxon>
    </lineage>
</organism>
<keyword evidence="1" id="KW-0472">Membrane</keyword>
<feature type="transmembrane region" description="Helical" evidence="1">
    <location>
        <begin position="314"/>
        <end position="333"/>
    </location>
</feature>
<dbReference type="EMBL" id="RCCT01000003">
    <property type="protein sequence ID" value="RLK07327.1"/>
    <property type="molecule type" value="Genomic_DNA"/>
</dbReference>
<feature type="transmembrane region" description="Helical" evidence="1">
    <location>
        <begin position="84"/>
        <end position="103"/>
    </location>
</feature>
<dbReference type="AlphaFoldDB" id="A0A497ZWE7"/>
<sequence>MQRDIGHPNGPFGLLILALVSVFGTVQIYFWTDRSIWIDEVSQLLNFPLTNLAQAFGPLPEAQQAGPPVFNLLLQAISGLSIHVMRLIIILLTLCVISAAMFGAFGKRALPMAAGLLVLLSLPSFLINGSMLKFYAFDAAGFAIFAAWIYAKDRSAGLNFRDIAVLLAGLFLGVSTIVGACVVVGVFLVLRLLGRQLEVKEIALAGLLIVLSLAYYLQIGHATKIQITAFPDAYGGLGMEALQRFGDATMELFRIRGAAILFVVCLVALAAVAFTKGAERSQLSGLILFISAILAVFLGLAAIGKYPAASSRHLVWMLGVFPVLAGAVVDCLLRSLSYRRSIAIAGLAVLSCIFAATGLRVVSKWPPQLVEGSSDQVIATLADLPPSQVLHYFGAFRLIPLMIERGAPISHHSYAPSLSTHSVAIDPSYFDPEWNEMDADLFSELIEDMLHNDPAGWAKMYIMLRLRGDFRPLARFVLDAAPRDGSTFYISSIHAVWPGDTGRATHGLRQVLDEKSCDYEPVGVFITLLSPGYVLKVNCPKLP</sequence>
<feature type="transmembrane region" description="Helical" evidence="1">
    <location>
        <begin position="202"/>
        <end position="219"/>
    </location>
</feature>
<keyword evidence="1" id="KW-0812">Transmembrane</keyword>
<gene>
    <name evidence="2" type="ORF">CLV75_2448</name>
</gene>
<dbReference type="RefSeq" id="WP_010442226.1">
    <property type="nucleotide sequence ID" value="NZ_AEYW01000014.1"/>
</dbReference>
<feature type="transmembrane region" description="Helical" evidence="1">
    <location>
        <begin position="12"/>
        <end position="31"/>
    </location>
</feature>
<evidence type="ECO:0000313" key="2">
    <source>
        <dbReference type="EMBL" id="RLK07327.1"/>
    </source>
</evidence>
<evidence type="ECO:0008006" key="4">
    <source>
        <dbReference type="Google" id="ProtNLM"/>
    </source>
</evidence>
<feature type="transmembrane region" description="Helical" evidence="1">
    <location>
        <begin position="134"/>
        <end position="151"/>
    </location>
</feature>